<proteinExistence type="predicted"/>
<comment type="caution">
    <text evidence="1">The sequence shown here is derived from an EMBL/GenBank/DDBJ whole genome shotgun (WGS) entry which is preliminary data.</text>
</comment>
<accession>A0ACC1WYA2</accession>
<organism evidence="1 2">
    <name type="scientific">Melia azedarach</name>
    <name type="common">Chinaberry tree</name>
    <dbReference type="NCBI Taxonomy" id="155640"/>
    <lineage>
        <taxon>Eukaryota</taxon>
        <taxon>Viridiplantae</taxon>
        <taxon>Streptophyta</taxon>
        <taxon>Embryophyta</taxon>
        <taxon>Tracheophyta</taxon>
        <taxon>Spermatophyta</taxon>
        <taxon>Magnoliopsida</taxon>
        <taxon>eudicotyledons</taxon>
        <taxon>Gunneridae</taxon>
        <taxon>Pentapetalae</taxon>
        <taxon>rosids</taxon>
        <taxon>malvids</taxon>
        <taxon>Sapindales</taxon>
        <taxon>Meliaceae</taxon>
        <taxon>Melia</taxon>
    </lineage>
</organism>
<dbReference type="EMBL" id="CM051406">
    <property type="protein sequence ID" value="KAJ4703313.1"/>
    <property type="molecule type" value="Genomic_DNA"/>
</dbReference>
<evidence type="ECO:0000313" key="2">
    <source>
        <dbReference type="Proteomes" id="UP001164539"/>
    </source>
</evidence>
<gene>
    <name evidence="1" type="ORF">OWV82_023238</name>
</gene>
<dbReference type="Proteomes" id="UP001164539">
    <property type="component" value="Chromosome 13"/>
</dbReference>
<sequence length="855" mass="96704">MSCEQVHCIMALLVIFNLFHSFYAVDTINRTHFIHDRNGESIVSLDGDFKLGFFSPGKSQFRYVGIWFNKIAIQTVVWVANRESPIKNSAGIFRIGEDGNLAVFDGNENSPLWSTNVSIPEKTSRAKLLDSGNLVLIIENKQGETGTIMWQSFDHPTDTLLPEMKFGLNRKTGLRNVLTSWKSSDDPAPGEFSGSFDLRGTPQYFLYKNSIPYWRCGPWDGGKINGLPDVAAKLRNQNIDYSNQVDIMNYTYVNNDNEVYGGFSSRNGTSFSRIILEPMGTEQRLIWHENRTWMKFWMAPQDICDEYARCGVNAICSEDTMAQCACLPGFEPLYPQEWNLHCVEKRKVGTCGKGDQEGFLKLEAVKLPDSRNSTVYGNMNLKECERECLKSCNCTGYASMNADESEQGCIAWYGELNDMRQYKDGNDFYLRVDAVELAASAKKNSKHFQVEKSILAFIAVPVVMEVLVVASCFYYFWRKRGTRKGKKKKQQHHRTSVLDSATSLSNHEHFPNLKSGVEGGNIELILFELSTVIAATNNFLSTNKLGQGGFGPVYKGQLPNGQEIAVKRLSKKSGQGIEEFKNEVLLVAKLQHRNLVRLLGCCIEEDEKMLIYEFMPNKSLDYFIFDKSRKTLLNWTKRFDIILGIARGILYLHQDSRLRIIHRDLKVSNILLDAEMKPKISDFGTARIFGGDQTQENTNKVVGTFGYMSPEYVLHGTFSMKSDVFSFGVLLLEIISGKKNGSYFLDDPSSYLIKYAWELWRDGEALRIVDSSIVDSCPAHEVLRFIHIGLLCVQDDARDRPSMSTAVFMLSNETPLPSPKQSTFVISRTRNKPDSNIVGTRCSINDVTVTTFTAR</sequence>
<reference evidence="1 2" key="1">
    <citation type="journal article" date="2023" name="Science">
        <title>Complex scaffold remodeling in plant triterpene biosynthesis.</title>
        <authorList>
            <person name="De La Pena R."/>
            <person name="Hodgson H."/>
            <person name="Liu J.C."/>
            <person name="Stephenson M.J."/>
            <person name="Martin A.C."/>
            <person name="Owen C."/>
            <person name="Harkess A."/>
            <person name="Leebens-Mack J."/>
            <person name="Jimenez L.E."/>
            <person name="Osbourn A."/>
            <person name="Sattely E.S."/>
        </authorList>
    </citation>
    <scope>NUCLEOTIDE SEQUENCE [LARGE SCALE GENOMIC DNA]</scope>
    <source>
        <strain evidence="2">cv. JPN11</strain>
        <tissue evidence="1">Leaf</tissue>
    </source>
</reference>
<evidence type="ECO:0000313" key="1">
    <source>
        <dbReference type="EMBL" id="KAJ4703313.1"/>
    </source>
</evidence>
<keyword evidence="2" id="KW-1185">Reference proteome</keyword>
<protein>
    <submittedName>
        <fullName evidence="1">Receptor-like kinase</fullName>
    </submittedName>
</protein>
<name>A0ACC1WYA2_MELAZ</name>